<keyword evidence="4" id="KW-1185">Reference proteome</keyword>
<proteinExistence type="predicted"/>
<feature type="transmembrane region" description="Helical" evidence="2">
    <location>
        <begin position="39"/>
        <end position="58"/>
    </location>
</feature>
<feature type="region of interest" description="Disordered" evidence="1">
    <location>
        <begin position="66"/>
        <end position="99"/>
    </location>
</feature>
<evidence type="ECO:0000256" key="1">
    <source>
        <dbReference type="SAM" id="MobiDB-lite"/>
    </source>
</evidence>
<keyword evidence="2" id="KW-0472">Membrane</keyword>
<accession>A0ABW3QBW5</accession>
<dbReference type="Proteomes" id="UP001597116">
    <property type="component" value="Unassembled WGS sequence"/>
</dbReference>
<evidence type="ECO:0000313" key="3">
    <source>
        <dbReference type="EMBL" id="MFD1140740.1"/>
    </source>
</evidence>
<sequence>MNWREPQEEETGGPFRILFSEDETREFYRPVVELPTRRIAFWSIGASILLAFALIFSARPGTNRLLKHPRSVSHSDEKLPVHPASQKTIGKTHSHPTGR</sequence>
<feature type="compositionally biased region" description="Basic residues" evidence="1">
    <location>
        <begin position="90"/>
        <end position="99"/>
    </location>
</feature>
<protein>
    <submittedName>
        <fullName evidence="3">Uncharacterized protein</fullName>
    </submittedName>
</protein>
<evidence type="ECO:0000313" key="4">
    <source>
        <dbReference type="Proteomes" id="UP001597116"/>
    </source>
</evidence>
<keyword evidence="2" id="KW-0812">Transmembrane</keyword>
<evidence type="ECO:0000256" key="2">
    <source>
        <dbReference type="SAM" id="Phobius"/>
    </source>
</evidence>
<organism evidence="3 4">
    <name type="scientific">Larkinella insperata</name>
    <dbReference type="NCBI Taxonomy" id="332158"/>
    <lineage>
        <taxon>Bacteria</taxon>
        <taxon>Pseudomonadati</taxon>
        <taxon>Bacteroidota</taxon>
        <taxon>Cytophagia</taxon>
        <taxon>Cytophagales</taxon>
        <taxon>Spirosomataceae</taxon>
        <taxon>Larkinella</taxon>
    </lineage>
</organism>
<reference evidence="4" key="1">
    <citation type="journal article" date="2019" name="Int. J. Syst. Evol. Microbiol.">
        <title>The Global Catalogue of Microorganisms (GCM) 10K type strain sequencing project: providing services to taxonomists for standard genome sequencing and annotation.</title>
        <authorList>
            <consortium name="The Broad Institute Genomics Platform"/>
            <consortium name="The Broad Institute Genome Sequencing Center for Infectious Disease"/>
            <person name="Wu L."/>
            <person name="Ma J."/>
        </authorList>
    </citation>
    <scope>NUCLEOTIDE SEQUENCE [LARGE SCALE GENOMIC DNA]</scope>
    <source>
        <strain evidence="4">CCUG 55608</strain>
    </source>
</reference>
<gene>
    <name evidence="3" type="ORF">ACFQ4C_06460</name>
</gene>
<dbReference type="RefSeq" id="WP_265989131.1">
    <property type="nucleotide sequence ID" value="NZ_CP110973.1"/>
</dbReference>
<dbReference type="EMBL" id="JBHTLP010000002">
    <property type="protein sequence ID" value="MFD1140740.1"/>
    <property type="molecule type" value="Genomic_DNA"/>
</dbReference>
<keyword evidence="2" id="KW-1133">Transmembrane helix</keyword>
<comment type="caution">
    <text evidence="3">The sequence shown here is derived from an EMBL/GenBank/DDBJ whole genome shotgun (WGS) entry which is preliminary data.</text>
</comment>
<name>A0ABW3QBW5_9BACT</name>